<dbReference type="SUPFAM" id="SSF48498">
    <property type="entry name" value="Tetracyclin repressor-like, C-terminal domain"/>
    <property type="match status" value="1"/>
</dbReference>
<dbReference type="SUPFAM" id="SSF46689">
    <property type="entry name" value="Homeodomain-like"/>
    <property type="match status" value="1"/>
</dbReference>
<dbReference type="PRINTS" id="PR00455">
    <property type="entry name" value="HTHTETR"/>
</dbReference>
<feature type="DNA-binding region" description="H-T-H motif" evidence="4">
    <location>
        <begin position="30"/>
        <end position="49"/>
    </location>
</feature>
<proteinExistence type="predicted"/>
<dbReference type="InterPro" id="IPR036271">
    <property type="entry name" value="Tet_transcr_reg_TetR-rel_C_sf"/>
</dbReference>
<dbReference type="RefSeq" id="WP_345378637.1">
    <property type="nucleotide sequence ID" value="NZ_BAABRR010000003.1"/>
</dbReference>
<dbReference type="EMBL" id="BAABRR010000003">
    <property type="protein sequence ID" value="GAA5518314.1"/>
    <property type="molecule type" value="Genomic_DNA"/>
</dbReference>
<keyword evidence="7" id="KW-1185">Reference proteome</keyword>
<gene>
    <name evidence="6" type="ORF">Lsed01_00736</name>
</gene>
<evidence type="ECO:0000256" key="4">
    <source>
        <dbReference type="PROSITE-ProRule" id="PRU00335"/>
    </source>
</evidence>
<dbReference type="Gene3D" id="1.10.357.10">
    <property type="entry name" value="Tetracycline Repressor, domain 2"/>
    <property type="match status" value="1"/>
</dbReference>
<dbReference type="Pfam" id="PF00440">
    <property type="entry name" value="TetR_N"/>
    <property type="match status" value="1"/>
</dbReference>
<feature type="domain" description="HTH tetR-type" evidence="5">
    <location>
        <begin position="7"/>
        <end position="67"/>
    </location>
</feature>
<evidence type="ECO:0000256" key="3">
    <source>
        <dbReference type="ARBA" id="ARBA00023163"/>
    </source>
</evidence>
<dbReference type="InterPro" id="IPR009057">
    <property type="entry name" value="Homeodomain-like_sf"/>
</dbReference>
<keyword evidence="2 4" id="KW-0238">DNA-binding</keyword>
<dbReference type="InterPro" id="IPR050109">
    <property type="entry name" value="HTH-type_TetR-like_transc_reg"/>
</dbReference>
<organism evidence="6 7">
    <name type="scientific">Demequina sediminis</name>
    <dbReference type="NCBI Taxonomy" id="1930058"/>
    <lineage>
        <taxon>Bacteria</taxon>
        <taxon>Bacillati</taxon>
        <taxon>Actinomycetota</taxon>
        <taxon>Actinomycetes</taxon>
        <taxon>Micrococcales</taxon>
        <taxon>Demequinaceae</taxon>
        <taxon>Demequina</taxon>
    </lineage>
</organism>
<dbReference type="PROSITE" id="PS50977">
    <property type="entry name" value="HTH_TETR_2"/>
    <property type="match status" value="1"/>
</dbReference>
<accession>A0ABP9WF52</accession>
<dbReference type="InterPro" id="IPR001647">
    <property type="entry name" value="HTH_TetR"/>
</dbReference>
<comment type="caution">
    <text evidence="6">The sequence shown here is derived from an EMBL/GenBank/DDBJ whole genome shotgun (WGS) entry which is preliminary data.</text>
</comment>
<dbReference type="InterPro" id="IPR025996">
    <property type="entry name" value="MT1864/Rv1816-like_C"/>
</dbReference>
<dbReference type="PANTHER" id="PTHR30055:SF234">
    <property type="entry name" value="HTH-TYPE TRANSCRIPTIONAL REGULATOR BETI"/>
    <property type="match status" value="1"/>
</dbReference>
<keyword evidence="1" id="KW-0805">Transcription regulation</keyword>
<evidence type="ECO:0000256" key="1">
    <source>
        <dbReference type="ARBA" id="ARBA00023015"/>
    </source>
</evidence>
<keyword evidence="3" id="KW-0804">Transcription</keyword>
<dbReference type="PANTHER" id="PTHR30055">
    <property type="entry name" value="HTH-TYPE TRANSCRIPTIONAL REGULATOR RUTR"/>
    <property type="match status" value="1"/>
</dbReference>
<reference evidence="6 7" key="1">
    <citation type="submission" date="2024-02" db="EMBL/GenBank/DDBJ databases">
        <title>Lysinimicrobium sediminis NBRC 112286.</title>
        <authorList>
            <person name="Ichikawa N."/>
            <person name="Katano-Makiyama Y."/>
            <person name="Hidaka K."/>
        </authorList>
    </citation>
    <scope>NUCLEOTIDE SEQUENCE [LARGE SCALE GENOMIC DNA]</scope>
    <source>
        <strain evidence="6 7">NBRC 112286</strain>
    </source>
</reference>
<evidence type="ECO:0000313" key="7">
    <source>
        <dbReference type="Proteomes" id="UP001426770"/>
    </source>
</evidence>
<dbReference type="Proteomes" id="UP001426770">
    <property type="component" value="Unassembled WGS sequence"/>
</dbReference>
<evidence type="ECO:0000313" key="6">
    <source>
        <dbReference type="EMBL" id="GAA5518314.1"/>
    </source>
</evidence>
<evidence type="ECO:0000259" key="5">
    <source>
        <dbReference type="PROSITE" id="PS50977"/>
    </source>
</evidence>
<protein>
    <recommendedName>
        <fullName evidence="5">HTH tetR-type domain-containing protein</fullName>
    </recommendedName>
</protein>
<sequence>MTESPLADLRSRLLDSAIAIVEAQGTAGLTVRAVAKAAGCSTMGVYTHFSGKSGLIDAVVEAGFDSLDAALDRAFEDGGGGRDGLIATGLAYRTWALEHAPQFHTMFVPAVAGHQPSDTTRDRTWDSFFAHRARVAAALDSADADPTAWHEAAARMWATLHGHVSLELLRRTHAMSDEPFSDYAAAVDVALAVDARGVAN</sequence>
<dbReference type="Pfam" id="PF13305">
    <property type="entry name" value="TetR_C_33"/>
    <property type="match status" value="1"/>
</dbReference>
<name>A0ABP9WF52_9MICO</name>
<evidence type="ECO:0000256" key="2">
    <source>
        <dbReference type="ARBA" id="ARBA00023125"/>
    </source>
</evidence>